<dbReference type="EMBL" id="JBBJCI010000085">
    <property type="protein sequence ID" value="KAK7248860.1"/>
    <property type="molecule type" value="Genomic_DNA"/>
</dbReference>
<organism evidence="2 3">
    <name type="scientific">Aureococcus anophagefferens</name>
    <name type="common">Harmful bloom alga</name>
    <dbReference type="NCBI Taxonomy" id="44056"/>
    <lineage>
        <taxon>Eukaryota</taxon>
        <taxon>Sar</taxon>
        <taxon>Stramenopiles</taxon>
        <taxon>Ochrophyta</taxon>
        <taxon>Pelagophyceae</taxon>
        <taxon>Pelagomonadales</taxon>
        <taxon>Pelagomonadaceae</taxon>
        <taxon>Aureococcus</taxon>
    </lineage>
</organism>
<reference evidence="2 3" key="1">
    <citation type="submission" date="2024-03" db="EMBL/GenBank/DDBJ databases">
        <title>Aureococcus anophagefferens CCMP1851 and Kratosvirus quantuckense: Draft genome of a second virus-susceptible host strain in the model system.</title>
        <authorList>
            <person name="Chase E."/>
            <person name="Truchon A.R."/>
            <person name="Schepens W."/>
            <person name="Wilhelm S.W."/>
        </authorList>
    </citation>
    <scope>NUCLEOTIDE SEQUENCE [LARGE SCALE GENOMIC DNA]</scope>
    <source>
        <strain evidence="2 3">CCMP1851</strain>
    </source>
</reference>
<feature type="compositionally biased region" description="Low complexity" evidence="1">
    <location>
        <begin position="67"/>
        <end position="76"/>
    </location>
</feature>
<feature type="compositionally biased region" description="Low complexity" evidence="1">
    <location>
        <begin position="326"/>
        <end position="349"/>
    </location>
</feature>
<feature type="compositionally biased region" description="Basic and acidic residues" evidence="1">
    <location>
        <begin position="543"/>
        <end position="562"/>
    </location>
</feature>
<feature type="region of interest" description="Disordered" evidence="1">
    <location>
        <begin position="476"/>
        <end position="511"/>
    </location>
</feature>
<keyword evidence="3" id="KW-1185">Reference proteome</keyword>
<feature type="compositionally biased region" description="Low complexity" evidence="1">
    <location>
        <begin position="299"/>
        <end position="308"/>
    </location>
</feature>
<gene>
    <name evidence="2" type="ORF">SO694_00042159</name>
</gene>
<evidence type="ECO:0000313" key="2">
    <source>
        <dbReference type="EMBL" id="KAK7248860.1"/>
    </source>
</evidence>
<feature type="compositionally biased region" description="Basic residues" evidence="1">
    <location>
        <begin position="168"/>
        <end position="181"/>
    </location>
</feature>
<feature type="compositionally biased region" description="Basic and acidic residues" evidence="1">
    <location>
        <begin position="502"/>
        <end position="511"/>
    </location>
</feature>
<protein>
    <submittedName>
        <fullName evidence="2">Uncharacterized protein</fullName>
    </submittedName>
</protein>
<feature type="region of interest" description="Disordered" evidence="1">
    <location>
        <begin position="32"/>
        <end position="76"/>
    </location>
</feature>
<proteinExistence type="predicted"/>
<sequence length="726" mass="77533">MVDWRAGLFDSDDDDGDAGAAFERYAAEFAAAPEEDVAAPPPAPPRAPRARPAARGPPRGHPRERAAAAAEVARSYSPHALAAAAETERALADLSASMGLVGRVRPLSADEVNEELGPAEEARRRRHAARRGGARATAAALQRADELAKREAAAEAARAAAAADARRARAHGARTRQRARARGGGGGRARAAAVARADELEEKLAAVQERATADALATATAELEATRDRLLRAQLQLSEAREADEQRAKEETVAAELERTRRELARANSEIRDGEARAAARRRQRLEAAVLHAAPGPPSTTSRTSTPPYRRRRPPPRARAPEPERGGAAAAAAAVAAAEPRAAAARGAPPRSPAPRAEDYGVPLRYLETASQAAPPRDPLPDPVAALIVESDAALSAALRRTTAERENARLAAETRRLQGQIAAMLQDATELRQMYADRCGDCDEWRDKYEAARAALDKKPAAGAAELRRDLAEERRAHAETKDDLRSRGRALAAARSSADAARKRADDAERRAGLLEDRAKTRDNLAAEDRLALKSARRSRRPEPGDDAAERLEASKRDTKKALARAAELAREAAKASTRVATFKQENDALRAEATQLKLALSTSVDDRAAAKRKHGILATQTDDRIDQLKQANARLSLRVDAAAAAEAAAAARADATDKLAERIRLAVQTKLARAARDFSKYQRDVETKFRALEVEVDLPAPPAFLGASSSKGKRRGSASAGAS</sequence>
<feature type="compositionally biased region" description="Basic and acidic residues" evidence="1">
    <location>
        <begin position="261"/>
        <end position="278"/>
    </location>
</feature>
<name>A0ABR1G6S5_AURAN</name>
<feature type="region of interest" description="Disordered" evidence="1">
    <location>
        <begin position="704"/>
        <end position="726"/>
    </location>
</feature>
<feature type="compositionally biased region" description="Low complexity" evidence="1">
    <location>
        <begin position="154"/>
        <end position="163"/>
    </location>
</feature>
<feature type="compositionally biased region" description="Basic and acidic residues" evidence="1">
    <location>
        <begin position="476"/>
        <end position="488"/>
    </location>
</feature>
<evidence type="ECO:0000256" key="1">
    <source>
        <dbReference type="SAM" id="MobiDB-lite"/>
    </source>
</evidence>
<feature type="region of interest" description="Disordered" evidence="1">
    <location>
        <begin position="111"/>
        <end position="137"/>
    </location>
</feature>
<feature type="region of interest" description="Disordered" evidence="1">
    <location>
        <begin position="261"/>
        <end position="361"/>
    </location>
</feature>
<comment type="caution">
    <text evidence="2">The sequence shown here is derived from an EMBL/GenBank/DDBJ whole genome shotgun (WGS) entry which is preliminary data.</text>
</comment>
<feature type="region of interest" description="Disordered" evidence="1">
    <location>
        <begin position="528"/>
        <end position="562"/>
    </location>
</feature>
<accession>A0ABR1G6S5</accession>
<feature type="compositionally biased region" description="Basic residues" evidence="1">
    <location>
        <begin position="124"/>
        <end position="133"/>
    </location>
</feature>
<feature type="region of interest" description="Disordered" evidence="1">
    <location>
        <begin position="153"/>
        <end position="191"/>
    </location>
</feature>
<feature type="compositionally biased region" description="Low complexity" evidence="1">
    <location>
        <begin position="491"/>
        <end position="501"/>
    </location>
</feature>
<evidence type="ECO:0000313" key="3">
    <source>
        <dbReference type="Proteomes" id="UP001363151"/>
    </source>
</evidence>
<dbReference type="Proteomes" id="UP001363151">
    <property type="component" value="Unassembled WGS sequence"/>
</dbReference>